<dbReference type="PANTHER" id="PTHR21206:SF0">
    <property type="entry name" value="DNA REPLICATION COMPLEX GINS PROTEIN SLD5"/>
    <property type="match status" value="1"/>
</dbReference>
<protein>
    <recommendedName>
        <fullName evidence="4">GINS complex subunit 4</fullName>
    </recommendedName>
</protein>
<dbReference type="CDD" id="cd11711">
    <property type="entry name" value="GINS_A_Sld5"/>
    <property type="match status" value="1"/>
</dbReference>
<dbReference type="Pfam" id="PF05916">
    <property type="entry name" value="Sld5"/>
    <property type="match status" value="1"/>
</dbReference>
<proteinExistence type="predicted"/>
<keyword evidence="2" id="KW-0235">DNA replication</keyword>
<evidence type="ECO:0000313" key="6">
    <source>
        <dbReference type="EMBL" id="KAJ8973532.1"/>
    </source>
</evidence>
<dbReference type="InterPro" id="IPR038749">
    <property type="entry name" value="Sld5_GINS_A"/>
</dbReference>
<evidence type="ECO:0000259" key="5">
    <source>
        <dbReference type="Pfam" id="PF05916"/>
    </source>
</evidence>
<comment type="subcellular location">
    <subcellularLocation>
        <location evidence="1">Nucleus</location>
    </subcellularLocation>
</comment>
<evidence type="ECO:0000256" key="3">
    <source>
        <dbReference type="ARBA" id="ARBA00023242"/>
    </source>
</evidence>
<dbReference type="Gene3D" id="1.20.58.1030">
    <property type="match status" value="1"/>
</dbReference>
<accession>A0ABQ9J732</accession>
<feature type="domain" description="GINS subunit" evidence="5">
    <location>
        <begin position="74"/>
        <end position="138"/>
    </location>
</feature>
<dbReference type="InterPro" id="IPR008591">
    <property type="entry name" value="GINS_Sld5"/>
</dbReference>
<sequence>MEIDDIELNIDNPEENDDEGQLTPAEVIELMEEAWINEKFAPEVLPHKLEIVECLLGQISYMEGNLQNLKSSDFKKSIHQLEVDRLRFLVSSYLRTRLEKIETYVTYILQQEQERSEHGKTLYLTKEELQFARDFSEGTL</sequence>
<dbReference type="EMBL" id="JAPWTJ010001155">
    <property type="protein sequence ID" value="KAJ8973532.1"/>
    <property type="molecule type" value="Genomic_DNA"/>
</dbReference>
<comment type="caution">
    <text evidence="6">The sequence shown here is derived from an EMBL/GenBank/DDBJ whole genome shotgun (WGS) entry which is preliminary data.</text>
</comment>
<name>A0ABQ9J732_9CUCU</name>
<dbReference type="InterPro" id="IPR036224">
    <property type="entry name" value="GINS_bundle-like_dom_sf"/>
</dbReference>
<keyword evidence="3" id="KW-0539">Nucleus</keyword>
<evidence type="ECO:0000313" key="7">
    <source>
        <dbReference type="Proteomes" id="UP001162164"/>
    </source>
</evidence>
<reference evidence="6" key="1">
    <citation type="journal article" date="2023" name="Insect Mol. Biol.">
        <title>Genome sequencing provides insights into the evolution of gene families encoding plant cell wall-degrading enzymes in longhorned beetles.</title>
        <authorList>
            <person name="Shin N.R."/>
            <person name="Okamura Y."/>
            <person name="Kirsch R."/>
            <person name="Pauchet Y."/>
        </authorList>
    </citation>
    <scope>NUCLEOTIDE SEQUENCE</scope>
    <source>
        <strain evidence="6">MMC_N1</strain>
    </source>
</reference>
<evidence type="ECO:0000256" key="2">
    <source>
        <dbReference type="ARBA" id="ARBA00022705"/>
    </source>
</evidence>
<dbReference type="Proteomes" id="UP001162164">
    <property type="component" value="Unassembled WGS sequence"/>
</dbReference>
<dbReference type="PANTHER" id="PTHR21206">
    <property type="entry name" value="SLD5 PROTEIN"/>
    <property type="match status" value="1"/>
</dbReference>
<dbReference type="SUPFAM" id="SSF158573">
    <property type="entry name" value="GINS helical bundle-like"/>
    <property type="match status" value="1"/>
</dbReference>
<organism evidence="6 7">
    <name type="scientific">Molorchus minor</name>
    <dbReference type="NCBI Taxonomy" id="1323400"/>
    <lineage>
        <taxon>Eukaryota</taxon>
        <taxon>Metazoa</taxon>
        <taxon>Ecdysozoa</taxon>
        <taxon>Arthropoda</taxon>
        <taxon>Hexapoda</taxon>
        <taxon>Insecta</taxon>
        <taxon>Pterygota</taxon>
        <taxon>Neoptera</taxon>
        <taxon>Endopterygota</taxon>
        <taxon>Coleoptera</taxon>
        <taxon>Polyphaga</taxon>
        <taxon>Cucujiformia</taxon>
        <taxon>Chrysomeloidea</taxon>
        <taxon>Cerambycidae</taxon>
        <taxon>Lamiinae</taxon>
        <taxon>Monochamini</taxon>
        <taxon>Molorchus</taxon>
    </lineage>
</organism>
<dbReference type="InterPro" id="IPR021151">
    <property type="entry name" value="GINS_A"/>
</dbReference>
<evidence type="ECO:0000256" key="4">
    <source>
        <dbReference type="ARBA" id="ARBA00030869"/>
    </source>
</evidence>
<gene>
    <name evidence="6" type="ORF">NQ317_015666</name>
</gene>
<keyword evidence="7" id="KW-1185">Reference proteome</keyword>
<dbReference type="PIRSF" id="PIRSF007764">
    <property type="entry name" value="Sld5"/>
    <property type="match status" value="1"/>
</dbReference>
<evidence type="ECO:0000256" key="1">
    <source>
        <dbReference type="ARBA" id="ARBA00004123"/>
    </source>
</evidence>